<feature type="non-terminal residue" evidence="4">
    <location>
        <position position="1"/>
    </location>
</feature>
<sequence length="158" mass="17112">IELSTVLYFSFNMITILIILFSMSCVMTQIIQMEPSQGILIPAGIAQSVRITRSSQSNSTPPTAYSSVSTYPNSKLAPATTRSYKPFSIPALPCPRNYLFSCQASLTPTQCLSPPAPSPSYTVRAKASASSSYVTPQGAYSHIIPQYSFAVPVVKELF</sequence>
<keyword evidence="2" id="KW-1133">Transmembrane helix</keyword>
<gene>
    <name evidence="4" type="primary">Vm26Aa_0</name>
    <name evidence="4" type="ORF">c0_g1_i1</name>
</gene>
<feature type="transmembrane region" description="Helical" evidence="2">
    <location>
        <begin position="6"/>
        <end position="27"/>
    </location>
</feature>
<accession>A0A0K8W3G3</accession>
<dbReference type="OrthoDB" id="8067730at2759"/>
<protein>
    <submittedName>
        <fullName evidence="4">Vitelline membrane protein Vm26Aa</fullName>
    </submittedName>
</protein>
<evidence type="ECO:0000256" key="1">
    <source>
        <dbReference type="ARBA" id="ARBA00022729"/>
    </source>
</evidence>
<evidence type="ECO:0000256" key="2">
    <source>
        <dbReference type="SAM" id="Phobius"/>
    </source>
</evidence>
<keyword evidence="1" id="KW-0732">Signal</keyword>
<keyword evidence="2" id="KW-0812">Transmembrane</keyword>
<feature type="domain" description="VM" evidence="3">
    <location>
        <begin position="88"/>
        <end position="125"/>
    </location>
</feature>
<evidence type="ECO:0000259" key="3">
    <source>
        <dbReference type="PROSITE" id="PS51137"/>
    </source>
</evidence>
<keyword evidence="2" id="KW-0472">Membrane</keyword>
<dbReference type="EMBL" id="GDHF01006690">
    <property type="protein sequence ID" value="JAI45624.1"/>
    <property type="molecule type" value="Transcribed_RNA"/>
</dbReference>
<evidence type="ECO:0000313" key="4">
    <source>
        <dbReference type="EMBL" id="JAI45624.1"/>
    </source>
</evidence>
<proteinExistence type="predicted"/>
<dbReference type="AlphaFoldDB" id="A0A0K8W3G3"/>
<dbReference type="InterPro" id="IPR013135">
    <property type="entry name" value="Vitelline_membr_Cys-rich-dom"/>
</dbReference>
<organism evidence="4">
    <name type="scientific">Bactrocera latifrons</name>
    <name type="common">Malaysian fruit fly</name>
    <name type="synonym">Chaetodacus latifrons</name>
    <dbReference type="NCBI Taxonomy" id="174628"/>
    <lineage>
        <taxon>Eukaryota</taxon>
        <taxon>Metazoa</taxon>
        <taxon>Ecdysozoa</taxon>
        <taxon>Arthropoda</taxon>
        <taxon>Hexapoda</taxon>
        <taxon>Insecta</taxon>
        <taxon>Pterygota</taxon>
        <taxon>Neoptera</taxon>
        <taxon>Endopterygota</taxon>
        <taxon>Diptera</taxon>
        <taxon>Brachycera</taxon>
        <taxon>Muscomorpha</taxon>
        <taxon>Tephritoidea</taxon>
        <taxon>Tephritidae</taxon>
        <taxon>Bactrocera</taxon>
        <taxon>Bactrocera</taxon>
    </lineage>
</organism>
<name>A0A0K8W3G3_BACLA</name>
<reference evidence="4" key="1">
    <citation type="submission" date="2015-06" db="EMBL/GenBank/DDBJ databases">
        <authorList>
            <person name="Hoefler B.C."/>
            <person name="Straight P.D."/>
        </authorList>
    </citation>
    <scope>NUCLEOTIDE SEQUENCE</scope>
</reference>
<dbReference type="PROSITE" id="PS51137">
    <property type="entry name" value="VM"/>
    <property type="match status" value="1"/>
</dbReference>